<dbReference type="CDD" id="cd00009">
    <property type="entry name" value="AAA"/>
    <property type="match status" value="1"/>
</dbReference>
<feature type="domain" description="AAA+ ATPase" evidence="1">
    <location>
        <begin position="332"/>
        <end position="491"/>
    </location>
</feature>
<accession>A0A1J7C8S0</accession>
<evidence type="ECO:0000313" key="2">
    <source>
        <dbReference type="EMBL" id="OIV37924.1"/>
    </source>
</evidence>
<reference evidence="2 3" key="1">
    <citation type="submission" date="2016-10" db="EMBL/GenBank/DDBJ databases">
        <title>Genome sequence of Streptomyces gilvigriseus MUSC 26.</title>
        <authorList>
            <person name="Lee L.-H."/>
            <person name="Ser H.-L."/>
        </authorList>
    </citation>
    <scope>NUCLEOTIDE SEQUENCE [LARGE SCALE GENOMIC DNA]</scope>
    <source>
        <strain evidence="2 3">MUSC 26</strain>
    </source>
</reference>
<evidence type="ECO:0000259" key="1">
    <source>
        <dbReference type="SMART" id="SM00382"/>
    </source>
</evidence>
<comment type="caution">
    <text evidence="2">The sequence shown here is derived from an EMBL/GenBank/DDBJ whole genome shotgun (WGS) entry which is preliminary data.</text>
</comment>
<dbReference type="InterPro" id="IPR011704">
    <property type="entry name" value="ATPase_dyneun-rel_AAA"/>
</dbReference>
<dbReference type="AlphaFoldDB" id="A0A1J7C8S0"/>
<gene>
    <name evidence="2" type="ORF">BIV57_08445</name>
</gene>
<dbReference type="OrthoDB" id="9781481at2"/>
<protein>
    <recommendedName>
        <fullName evidence="1">AAA+ ATPase domain-containing protein</fullName>
    </recommendedName>
</protein>
<dbReference type="GO" id="GO:0005524">
    <property type="term" value="F:ATP binding"/>
    <property type="evidence" value="ECO:0007669"/>
    <property type="project" value="InterPro"/>
</dbReference>
<sequence>MPDGDAVARGRLLTEESQRGVPKFLVYAGSPARVEAVPSLEKSLPASHRMRQQLIADGSFTRSEKWPGWYETTRDIEFSSPSSAAEVLRGTSSNGWRQWQTTDGRSMHEVVGRDGAETRRAWLVRGLAASGEDLVPDWIAEGYCSLAASRLTEEDVGAGMGKEELRAVVDDGYEHLSYNARAEKTDELYAFLTRMRVDDLIVAVSGDDLFLGTLAGDPSPGLDPDGRASLRRPVEWHSEPIEADGLPDAVQAKLSSQREVVDLTQVLEVLQSLLEDGELLVGEADGDAATAVAAGVAAAVREVLLADPSAELAERLLVPRAWLQEVRDLLQDRKQLILHGPPGTGKTFLAQAFAEDAAGSRAAVKLVQFHPSYAYEDFFEGFRPAVSAGGAGLGFELRPGPFRRLCDQAAGSPSTPHFLIIDEINRANLAKVFGELYFLLEYRKRTVDLQYSGEFSMPPNVFLIGTMNTADRSIALVDAAMRRRFAFLPLHPDEPPAQGLLRRWIALRHPGREDVAELLDELNSRIRDRDVKIGPSYLMRDSVYDADGRGLDRAWRTAILPLLEELHYGEGLDVPAAYGLEALRRAVAARSTPAGQP</sequence>
<dbReference type="PANTHER" id="PTHR37291:SF1">
    <property type="entry name" value="TYPE IV METHYL-DIRECTED RESTRICTION ENZYME ECOKMCRB SUBUNIT"/>
    <property type="match status" value="1"/>
</dbReference>
<keyword evidence="3" id="KW-1185">Reference proteome</keyword>
<dbReference type="SUPFAM" id="SSF52540">
    <property type="entry name" value="P-loop containing nucleoside triphosphate hydrolases"/>
    <property type="match status" value="1"/>
</dbReference>
<proteinExistence type="predicted"/>
<dbReference type="InterPro" id="IPR027417">
    <property type="entry name" value="P-loop_NTPase"/>
</dbReference>
<dbReference type="InterPro" id="IPR025579">
    <property type="entry name" value="DUF4357"/>
</dbReference>
<dbReference type="InterPro" id="IPR052934">
    <property type="entry name" value="Methyl-DNA_Rec/Restrict_Enz"/>
</dbReference>
<dbReference type="EMBL" id="MLCF01000041">
    <property type="protein sequence ID" value="OIV37924.1"/>
    <property type="molecule type" value="Genomic_DNA"/>
</dbReference>
<dbReference type="SMART" id="SM00382">
    <property type="entry name" value="AAA"/>
    <property type="match status" value="1"/>
</dbReference>
<name>A0A1J7C8S0_9ACTN</name>
<dbReference type="Pfam" id="PF07728">
    <property type="entry name" value="AAA_5"/>
    <property type="match status" value="1"/>
</dbReference>
<organism evidence="2 3">
    <name type="scientific">Mangrovactinospora gilvigrisea</name>
    <dbReference type="NCBI Taxonomy" id="1428644"/>
    <lineage>
        <taxon>Bacteria</taxon>
        <taxon>Bacillati</taxon>
        <taxon>Actinomycetota</taxon>
        <taxon>Actinomycetes</taxon>
        <taxon>Kitasatosporales</taxon>
        <taxon>Streptomycetaceae</taxon>
        <taxon>Mangrovactinospora</taxon>
    </lineage>
</organism>
<dbReference type="Gene3D" id="3.40.50.300">
    <property type="entry name" value="P-loop containing nucleotide triphosphate hydrolases"/>
    <property type="match status" value="1"/>
</dbReference>
<evidence type="ECO:0000313" key="3">
    <source>
        <dbReference type="Proteomes" id="UP000243342"/>
    </source>
</evidence>
<dbReference type="STRING" id="1428644.BIV57_08445"/>
<dbReference type="Pfam" id="PF14267">
    <property type="entry name" value="DUF4357"/>
    <property type="match status" value="1"/>
</dbReference>
<dbReference type="Proteomes" id="UP000243342">
    <property type="component" value="Unassembled WGS sequence"/>
</dbReference>
<dbReference type="InterPro" id="IPR003593">
    <property type="entry name" value="AAA+_ATPase"/>
</dbReference>
<dbReference type="PANTHER" id="PTHR37291">
    <property type="entry name" value="5-METHYLCYTOSINE-SPECIFIC RESTRICTION ENZYME B"/>
    <property type="match status" value="1"/>
</dbReference>
<dbReference type="GO" id="GO:0016887">
    <property type="term" value="F:ATP hydrolysis activity"/>
    <property type="evidence" value="ECO:0007669"/>
    <property type="project" value="InterPro"/>
</dbReference>